<protein>
    <submittedName>
        <fullName evidence="1">Uncharacterized protein</fullName>
    </submittedName>
</protein>
<keyword evidence="2" id="KW-1185">Reference proteome</keyword>
<organism evidence="1 2">
    <name type="scientific">Chelonia mydas</name>
    <name type="common">Green sea-turtle</name>
    <name type="synonym">Chelonia agassizi</name>
    <dbReference type="NCBI Taxonomy" id="8469"/>
    <lineage>
        <taxon>Eukaryota</taxon>
        <taxon>Metazoa</taxon>
        <taxon>Chordata</taxon>
        <taxon>Craniata</taxon>
        <taxon>Vertebrata</taxon>
        <taxon>Euteleostomi</taxon>
        <taxon>Archelosauria</taxon>
        <taxon>Testudinata</taxon>
        <taxon>Testudines</taxon>
        <taxon>Cryptodira</taxon>
        <taxon>Durocryptodira</taxon>
        <taxon>Americhelydia</taxon>
        <taxon>Chelonioidea</taxon>
        <taxon>Cheloniidae</taxon>
        <taxon>Chelonia</taxon>
    </lineage>
</organism>
<sequence length="221" mass="23566">MEEDGSQPYCTVCCRVAAEALEPFTIDAKAPRSCCCCGRGKRAGALELFPVECIGSSTQNSSGDWQEPMTEARKERTLTLLQHFGLSASHLMVLCDLGHIKPCPVLQRESLNQAVCTEIHCVQSNRLDPEQVLSINGSMANRSSPVAVCQELPADFTVAGAPVGECGYPAVLPTCSLGGSVRLLSTAGDLGCSSEQQDSTNQVASIGSFYYNFLVALKLVQ</sequence>
<gene>
    <name evidence="1" type="ORF">UY3_18131</name>
</gene>
<dbReference type="Proteomes" id="UP000031443">
    <property type="component" value="Unassembled WGS sequence"/>
</dbReference>
<reference evidence="2" key="1">
    <citation type="journal article" date="2013" name="Nat. Genet.">
        <title>The draft genomes of soft-shell turtle and green sea turtle yield insights into the development and evolution of the turtle-specific body plan.</title>
        <authorList>
            <person name="Wang Z."/>
            <person name="Pascual-Anaya J."/>
            <person name="Zadissa A."/>
            <person name="Li W."/>
            <person name="Niimura Y."/>
            <person name="Huang Z."/>
            <person name="Li C."/>
            <person name="White S."/>
            <person name="Xiong Z."/>
            <person name="Fang D."/>
            <person name="Wang B."/>
            <person name="Ming Y."/>
            <person name="Chen Y."/>
            <person name="Zheng Y."/>
            <person name="Kuraku S."/>
            <person name="Pignatelli M."/>
            <person name="Herrero J."/>
            <person name="Beal K."/>
            <person name="Nozawa M."/>
            <person name="Li Q."/>
            <person name="Wang J."/>
            <person name="Zhang H."/>
            <person name="Yu L."/>
            <person name="Shigenobu S."/>
            <person name="Wang J."/>
            <person name="Liu J."/>
            <person name="Flicek P."/>
            <person name="Searle S."/>
            <person name="Wang J."/>
            <person name="Kuratani S."/>
            <person name="Yin Y."/>
            <person name="Aken B."/>
            <person name="Zhang G."/>
            <person name="Irie N."/>
        </authorList>
    </citation>
    <scope>NUCLEOTIDE SEQUENCE [LARGE SCALE GENOMIC DNA]</scope>
</reference>
<proteinExistence type="predicted"/>
<name>M7AIH0_CHEMY</name>
<dbReference type="AlphaFoldDB" id="M7AIH0"/>
<dbReference type="EMBL" id="KB598101">
    <property type="protein sequence ID" value="EMP24801.1"/>
    <property type="molecule type" value="Genomic_DNA"/>
</dbReference>
<accession>M7AIH0</accession>
<evidence type="ECO:0000313" key="1">
    <source>
        <dbReference type="EMBL" id="EMP24801.1"/>
    </source>
</evidence>
<evidence type="ECO:0000313" key="2">
    <source>
        <dbReference type="Proteomes" id="UP000031443"/>
    </source>
</evidence>